<dbReference type="GO" id="GO:0008608">
    <property type="term" value="P:attachment of spindle microtubules to kinetochore"/>
    <property type="evidence" value="ECO:0000318"/>
    <property type="project" value="GO_Central"/>
</dbReference>
<dbReference type="Pfam" id="PF19221">
    <property type="entry name" value="MELT"/>
    <property type="match status" value="22"/>
</dbReference>
<accession>W5N4R8</accession>
<proteinExistence type="predicted"/>
<dbReference type="InterPro" id="IPR037388">
    <property type="entry name" value="Blinkin"/>
</dbReference>
<reference evidence="4" key="3">
    <citation type="submission" date="2025-09" db="UniProtKB">
        <authorList>
            <consortium name="Ensembl"/>
        </authorList>
    </citation>
    <scope>IDENTIFICATION</scope>
</reference>
<reference evidence="5" key="1">
    <citation type="submission" date="2011-12" db="EMBL/GenBank/DDBJ databases">
        <title>The Draft Genome of Lepisosteus oculatus.</title>
        <authorList>
            <consortium name="The Broad Institute Genome Assembly &amp; Analysis Group"/>
            <consortium name="Computational R&amp;D Group"/>
            <consortium name="and Sequencing Platform"/>
            <person name="Di Palma F."/>
            <person name="Alfoldi J."/>
            <person name="Johnson J."/>
            <person name="Berlin A."/>
            <person name="Gnerre S."/>
            <person name="Jaffe D."/>
            <person name="MacCallum I."/>
            <person name="Young S."/>
            <person name="Walker B.J."/>
            <person name="Lander E.S."/>
            <person name="Lindblad-Toh K."/>
        </authorList>
    </citation>
    <scope>NUCLEOTIDE SEQUENCE [LARGE SCALE GENOMIC DNA]</scope>
</reference>
<dbReference type="Proteomes" id="UP000018468">
    <property type="component" value="Linkage group LG7"/>
</dbReference>
<evidence type="ECO:0000259" key="3">
    <source>
        <dbReference type="Pfam" id="PF18210"/>
    </source>
</evidence>
<dbReference type="CDD" id="cd21853">
    <property type="entry name" value="KNL1_NTD"/>
    <property type="match status" value="1"/>
</dbReference>
<dbReference type="RefSeq" id="XP_015206410.1">
    <property type="nucleotide sequence ID" value="XM_015350924.2"/>
</dbReference>
<evidence type="ECO:0000256" key="2">
    <source>
        <dbReference type="SAM" id="MobiDB-lite"/>
    </source>
</evidence>
<dbReference type="Pfam" id="PF18210">
    <property type="entry name" value="Knl1_RWD_C"/>
    <property type="match status" value="1"/>
</dbReference>
<dbReference type="CDD" id="cd22817">
    <property type="entry name" value="DRWD-N_Knl1"/>
    <property type="match status" value="1"/>
</dbReference>
<dbReference type="PANTHER" id="PTHR16520">
    <property type="entry name" value="KINETOCHORE SCAFFOLD 1"/>
    <property type="match status" value="1"/>
</dbReference>
<feature type="region of interest" description="Disordered" evidence="2">
    <location>
        <begin position="1"/>
        <end position="23"/>
    </location>
</feature>
<dbReference type="STRING" id="7918.ENSLOCP00000015627"/>
<dbReference type="GeneID" id="102689059"/>
<sequence>MKMEPFVAIPSDQSEPTKTNNMRRISSILKAPRTPLKSIGGEDGCQDCTNKPFEKKRRSSRRVSFAQTNNIKDFKNDSPVTKLLGDLDGTEMEDLDKENRLNADQDGKPQLLGMETLLNAPLQVPQQQNKERSFFEHGTMDTVADKTVVFSEEDNANMDMTYSHTIVISKDDDDINDVANCGNLDVGEFISRLDKNKDVGNADSRREYSYFSRCEDSTIFGNNSVKTSDFKNGLAKSVGQSGNRRFFSDPSSLTPLVQQNSVPPGPEKICSKDFLSRLKSHGSGFDKEKQASVLTERFDLQFINKTMLVDKEDNMDMTKSHTISIDTRTINENKCVIQPAEPDDMDMTKSQTVDIAYKEVMASDPFRVIPPKTRKLVAGLAGCSNETVVFSEELNEMDMTKSHTVAIDTKSILNTGEKPLDLCHNALGSCGLSSRPDYKDMTKSQMNSLDYKTNAALTNPAKDINKRCRSVLGFSVPADKTVLFSVDEDDMDMTKSHTVAIDNRSLFRQKREQNNKLVDMEMTRSQMAAVDCRTIEVTDPLMAVQTKPRSNATSFSAPYDRTVVFPEHLAEMEMTQSHTVSIDSTNILMAREKSEMCFSESRLPCSPSFTSVPKDMELAKGQTVKSDFKTTLAENSTSAIRRSKQSIFSLSVPADGTVVCSGEYDMDMTKSHTVAIDCKSIIREIDNPMQSSNSNVPSTLHSVISNADEMELTKSQTVFGMFEKSKKNPIGLSISSDKTIFFSVDQDEMNMTKSHTVSIDNRGLYEQNVEQNDMKIMKTQPAAVDSNNIEDDRFMGIHTKPRPNMTVFSALPDKTVFFSEGIAEMDMTKSHTVAIDRSYILPAASEAIARNKTGMLLSESILPSSHLSTSEAEDMELTKSQTAKIDFKTTAADSFVPKCNIRSGRSVLGFPVPADITVMFSGGCDDMDMTKSHTMAIETSSHFEQNEESDDMEMTRSQTVAIDWKNIEAADPFMGIPAKPKCNATSLLAPSDRTVLFSEDLAEMEITKSHTVAINSSNLLPESEKRAREKSGMFLSESILPHSHFSTSEPDDMELTKSQTVKIDFKTTAADSFAPKSNIRSRSVLGLSVPADRTVVFSGENDDMEMTRSQTVAIDYKNIEAADPFMGIQAKPKRNTTSLLAPSDRTLVFSEDFAEMEITKSHTVDIDSSNILPTNDKIGRDESGMFLSVSADRTVVFSGDCDNMDMTKSHTVVIDKRKVKEVGEDCMQSVPNSVQLNSEMSAAIKITRSQTSAVDCRPVEADSFIGIRQRPRKSVTFSSLPTDKTVVFSEDRNEMDMTKSNTVVIESTFFQNNANMQYLLKSDTEKTKNQTIANDVKSSIEINHPNAQGNKRFKQSVPRLSAPVDKTTLLTDDQDEMDTTKSHTLAVGSSNLLTQREKTTGELNNSILRVDCSVLDQQNMDITRSQTVFIDCSTNPAAGNSTKSKQYVAALSISEKNIEFSKQCDDMDMARSHTVAIESRRPFEQVPRLQFQDDKQIIGNQTVTIGHQNSEIVNPLIKSKSASDESVPIKTITFSKGENMEKTKGQEVAIKGRSPVQGSERDVESQEMSVQCMSRTIKPDIFSSSDKPALGMSVLVDGLATEKTLSDSRFCFEPQNVNKLDEERGSEDKSNCFGLNNQEVKRESVPFIVSDLNLESREQMKKADLTELTCEINRTVEESGELSLQNSGAINEAVKMANRRRRSLVDLQSKLKNIKNMINKSETGMTCHTAPLPKLIKLSETETEDKCDKDSFPRNECNNPNAADYGEVHFAVSEEPKNLQCNDNSSHVDLTRNMTTPVNFCYDKPQKTSMSFGGFLPKLPQKKKILNSKTLNCAQSSHFGKVLINAVTSDTAIQQGNNDPVQNIDEEILPYYTDEEDSAENMNCEFPAENCDKENPVETVETDVGVNDSGFDKPVLNQTPRQKRPLQEDGHEDIMVHDRKIKRSPDVPSANQEKEARVCRVQWSSSALGITAEILPSGTMTKTFDTTSGSSNSMNLKAEATFDSSAQRCSRFESQFLEEIEDLQEKLQDGSITAKEFLQLLDVYMHIQRPRQSTLPHNVASDSAPKTEVLLKEKYIYRPQQQVYEEDCQALTETVDKLKTRICDQEKTLKSMNESLWLTVKSYSKEQLRSLAFKLNEKKVQFRKNVKAYFHEIKIDSYSKLVQCAQTAQQDLKEKINLTEGLLQNLNECFHNLEAELAGLDCSEMEEENVNPELELTLKTRQEELENLNAEGADCERKLFKLVTENKQLETEVCKLQVKTQELELYIQDLNRLSEWTLTQWLDGRAVFTFLNGSLELELVFEAPRDETHSSEKAVLNILAINFYTLLDDERAHPSSLVIHSLINQFINSKESWCKKYSTQYDIPKLLHDFSIVVSHLRLLGQELRYLKKWGPLKFDILEMTLLDTHVKILFSSVKGFAKFEITLALTPAYPFSRLVLLDFKNYIGNLRWEQIEEVLCAVQPENDYLTRIVEKIHLNLLTKPSVHF</sequence>
<evidence type="ECO:0000313" key="5">
    <source>
        <dbReference type="Proteomes" id="UP000018468"/>
    </source>
</evidence>
<dbReference type="CTD" id="57082"/>
<feature type="domain" description="Knl1 C-terminal RWD" evidence="3">
    <location>
        <begin position="2213"/>
        <end position="2381"/>
    </location>
</feature>
<keyword evidence="1" id="KW-0175">Coiled coil</keyword>
<feature type="region of interest" description="Disordered" evidence="2">
    <location>
        <begin position="1903"/>
        <end position="1929"/>
    </location>
</feature>
<dbReference type="Bgee" id="ENSLOCG00000012703">
    <property type="expression patterns" value="Expressed in embryo and 9 other cell types or tissues"/>
</dbReference>
<organism evidence="4 5">
    <name type="scientific">Lepisosteus oculatus</name>
    <name type="common">Spotted gar</name>
    <dbReference type="NCBI Taxonomy" id="7918"/>
    <lineage>
        <taxon>Eukaryota</taxon>
        <taxon>Metazoa</taxon>
        <taxon>Chordata</taxon>
        <taxon>Craniata</taxon>
        <taxon>Vertebrata</taxon>
        <taxon>Euteleostomi</taxon>
        <taxon>Actinopterygii</taxon>
        <taxon>Neopterygii</taxon>
        <taxon>Holostei</taxon>
        <taxon>Semionotiformes</taxon>
        <taxon>Lepisosteidae</taxon>
        <taxon>Lepisosteus</taxon>
    </lineage>
</organism>
<dbReference type="PANTHER" id="PTHR16520:SF3">
    <property type="entry name" value="KINETOCHORE SCAFFOLD 1"/>
    <property type="match status" value="1"/>
</dbReference>
<keyword evidence="5" id="KW-1185">Reference proteome</keyword>
<feature type="coiled-coil region" evidence="1">
    <location>
        <begin position="2211"/>
        <end position="2238"/>
    </location>
</feature>
<dbReference type="OrthoDB" id="6132334at2759"/>
<dbReference type="EMBL" id="AHAT01019036">
    <property type="status" value="NOT_ANNOTATED_CDS"/>
    <property type="molecule type" value="Genomic_DNA"/>
</dbReference>
<dbReference type="GO" id="GO:0005634">
    <property type="term" value="C:nucleus"/>
    <property type="evidence" value="ECO:0000318"/>
    <property type="project" value="GO_Central"/>
</dbReference>
<protein>
    <submittedName>
        <fullName evidence="4">Kinetochore scaffold 1</fullName>
    </submittedName>
</protein>
<feature type="compositionally biased region" description="Polar residues" evidence="2">
    <location>
        <begin position="11"/>
        <end position="23"/>
    </location>
</feature>
<dbReference type="KEGG" id="loc:102689059"/>
<dbReference type="Ensembl" id="ENSLOCT00000015656.1">
    <property type="protein sequence ID" value="ENSLOCP00000015627.1"/>
    <property type="gene ID" value="ENSLOCG00000012703.1"/>
</dbReference>
<evidence type="ECO:0000313" key="4">
    <source>
        <dbReference type="Ensembl" id="ENSLOCP00000015627.1"/>
    </source>
</evidence>
<dbReference type="HOGENOM" id="CLU_001413_0_0_1"/>
<name>W5N4R8_LEPOC</name>
<dbReference type="InterPro" id="IPR043651">
    <property type="entry name" value="KNL1_MELT_rpt"/>
</dbReference>
<dbReference type="GeneTree" id="ENSGT00410000025918"/>
<reference evidence="4" key="2">
    <citation type="submission" date="2025-08" db="UniProtKB">
        <authorList>
            <consortium name="Ensembl"/>
        </authorList>
    </citation>
    <scope>IDENTIFICATION</scope>
</reference>
<dbReference type="GO" id="GO:0051301">
    <property type="term" value="P:cell division"/>
    <property type="evidence" value="ECO:0007669"/>
    <property type="project" value="InterPro"/>
</dbReference>
<evidence type="ECO:0000256" key="1">
    <source>
        <dbReference type="SAM" id="Coils"/>
    </source>
</evidence>
<dbReference type="InterPro" id="IPR040850">
    <property type="entry name" value="Knl1_RWD_C"/>
</dbReference>
<dbReference type="InParanoid" id="W5N4R8"/>
<dbReference type="OMA" id="GLWYLKR"/>
<dbReference type="GO" id="GO:0034501">
    <property type="term" value="P:protein localization to kinetochore"/>
    <property type="evidence" value="ECO:0000318"/>
    <property type="project" value="GO_Central"/>
</dbReference>
<dbReference type="eggNOG" id="ENOG502QW5H">
    <property type="taxonomic scope" value="Eukaryota"/>
</dbReference>